<evidence type="ECO:0000256" key="4">
    <source>
        <dbReference type="ARBA" id="ARBA00022807"/>
    </source>
</evidence>
<dbReference type="InterPro" id="IPR038765">
    <property type="entry name" value="Papain-like_cys_pep_sf"/>
</dbReference>
<dbReference type="GO" id="GO:0008234">
    <property type="term" value="F:cysteine-type peptidase activity"/>
    <property type="evidence" value="ECO:0007669"/>
    <property type="project" value="UniProtKB-KW"/>
</dbReference>
<dbReference type="AlphaFoldDB" id="A0A1S2NUR9"/>
<dbReference type="SUPFAM" id="SSF54001">
    <property type="entry name" value="Cysteine proteinases"/>
    <property type="match status" value="1"/>
</dbReference>
<name>A0A1S2NUR9_9ACTN</name>
<feature type="region of interest" description="Disordered" evidence="5">
    <location>
        <begin position="24"/>
        <end position="56"/>
    </location>
</feature>
<accession>A0A1S2NUR9</accession>
<dbReference type="Pfam" id="PF00877">
    <property type="entry name" value="NLPC_P60"/>
    <property type="match status" value="1"/>
</dbReference>
<keyword evidence="8" id="KW-1185">Reference proteome</keyword>
<evidence type="ECO:0000313" key="8">
    <source>
        <dbReference type="Proteomes" id="UP000179935"/>
    </source>
</evidence>
<dbReference type="STRING" id="1428652.BIV24_29285"/>
<evidence type="ECO:0000256" key="1">
    <source>
        <dbReference type="ARBA" id="ARBA00007074"/>
    </source>
</evidence>
<dbReference type="InterPro" id="IPR000064">
    <property type="entry name" value="NLP_P60_dom"/>
</dbReference>
<reference evidence="7 8" key="1">
    <citation type="submission" date="2016-10" db="EMBL/GenBank/DDBJ databases">
        <title>Genome sequence of Streptomyces sp. MUSC 93.</title>
        <authorList>
            <person name="Lee L.-H."/>
            <person name="Ser H.-L."/>
            <person name="Law J.W.-F."/>
        </authorList>
    </citation>
    <scope>NUCLEOTIDE SEQUENCE [LARGE SCALE GENOMIC DNA]</scope>
    <source>
        <strain evidence="7 8">MUSC 93</strain>
    </source>
</reference>
<dbReference type="Gene3D" id="3.90.1720.10">
    <property type="entry name" value="endopeptidase domain like (from Nostoc punctiforme)"/>
    <property type="match status" value="1"/>
</dbReference>
<dbReference type="Proteomes" id="UP000179935">
    <property type="component" value="Unassembled WGS sequence"/>
</dbReference>
<keyword evidence="4" id="KW-0788">Thiol protease</keyword>
<dbReference type="PROSITE" id="PS51935">
    <property type="entry name" value="NLPC_P60"/>
    <property type="match status" value="1"/>
</dbReference>
<gene>
    <name evidence="7" type="ORF">BIV24_29285</name>
</gene>
<feature type="compositionally biased region" description="Basic and acidic residues" evidence="5">
    <location>
        <begin position="26"/>
        <end position="40"/>
    </location>
</feature>
<keyword evidence="3" id="KW-0378">Hydrolase</keyword>
<evidence type="ECO:0000256" key="3">
    <source>
        <dbReference type="ARBA" id="ARBA00022801"/>
    </source>
</evidence>
<dbReference type="RefSeq" id="WP_071369491.1">
    <property type="nucleotide sequence ID" value="NZ_MLYP01000099.1"/>
</dbReference>
<organism evidence="7 8">
    <name type="scientific">Streptomyces colonosanans</name>
    <dbReference type="NCBI Taxonomy" id="1428652"/>
    <lineage>
        <taxon>Bacteria</taxon>
        <taxon>Bacillati</taxon>
        <taxon>Actinomycetota</taxon>
        <taxon>Actinomycetes</taxon>
        <taxon>Kitasatosporales</taxon>
        <taxon>Streptomycetaceae</taxon>
        <taxon>Streptomyces</taxon>
    </lineage>
</organism>
<dbReference type="GO" id="GO:0006508">
    <property type="term" value="P:proteolysis"/>
    <property type="evidence" value="ECO:0007669"/>
    <property type="project" value="UniProtKB-KW"/>
</dbReference>
<protein>
    <recommendedName>
        <fullName evidence="6">NlpC/P60 domain-containing protein</fullName>
    </recommendedName>
</protein>
<sequence>MLDCSGYTRMVYGYHMGVPMAAKADTSGDRIPRRSRDMADHTPGVLIDRTDGTLPPAANDLQPGDLVLFNADSGDDGEPTGTVDHAGIYLGRDAAGKRRFLSSRKTGNGPTMADLAGPSLLDGAGLYASSLHTVRRI</sequence>
<proteinExistence type="inferred from homology"/>
<evidence type="ECO:0000256" key="5">
    <source>
        <dbReference type="SAM" id="MobiDB-lite"/>
    </source>
</evidence>
<evidence type="ECO:0000256" key="2">
    <source>
        <dbReference type="ARBA" id="ARBA00022670"/>
    </source>
</evidence>
<keyword evidence="2" id="KW-0645">Protease</keyword>
<comment type="similarity">
    <text evidence="1">Belongs to the peptidase C40 family.</text>
</comment>
<feature type="domain" description="NlpC/P60" evidence="6">
    <location>
        <begin position="1"/>
        <end position="137"/>
    </location>
</feature>
<evidence type="ECO:0000313" key="7">
    <source>
        <dbReference type="EMBL" id="OIJ85111.1"/>
    </source>
</evidence>
<comment type="caution">
    <text evidence="7">The sequence shown here is derived from an EMBL/GenBank/DDBJ whole genome shotgun (WGS) entry which is preliminary data.</text>
</comment>
<evidence type="ECO:0000259" key="6">
    <source>
        <dbReference type="PROSITE" id="PS51935"/>
    </source>
</evidence>
<dbReference type="EMBL" id="MLYP01000099">
    <property type="protein sequence ID" value="OIJ85111.1"/>
    <property type="molecule type" value="Genomic_DNA"/>
</dbReference>